<proteinExistence type="predicted"/>
<evidence type="ECO:0000313" key="3">
    <source>
        <dbReference type="Proteomes" id="UP000078397"/>
    </source>
</evidence>
<dbReference type="KEGG" id="pchm:VFPPC_17699"/>
<protein>
    <submittedName>
        <fullName evidence="2">Uncharacterized protein</fullName>
    </submittedName>
</protein>
<name>A0A219ASD2_METCM</name>
<dbReference type="GeneID" id="33936628"/>
<gene>
    <name evidence="2" type="ORF">VFPPC_17699</name>
</gene>
<sequence length="49" mass="5498">MTPGNRSQRVKGNPWFAWKPKKATSSPTVPEEQSQCHGPRSPHGWLLEA</sequence>
<evidence type="ECO:0000313" key="2">
    <source>
        <dbReference type="EMBL" id="OWT43125.1"/>
    </source>
</evidence>
<dbReference type="AlphaFoldDB" id="A0A219ASD2"/>
<accession>A0A219ASD2</accession>
<dbReference type="Proteomes" id="UP000078397">
    <property type="component" value="Unassembled WGS sequence"/>
</dbReference>
<keyword evidence="3" id="KW-1185">Reference proteome</keyword>
<organism evidence="2 3">
    <name type="scientific">Pochonia chlamydosporia 170</name>
    <dbReference type="NCBI Taxonomy" id="1380566"/>
    <lineage>
        <taxon>Eukaryota</taxon>
        <taxon>Fungi</taxon>
        <taxon>Dikarya</taxon>
        <taxon>Ascomycota</taxon>
        <taxon>Pezizomycotina</taxon>
        <taxon>Sordariomycetes</taxon>
        <taxon>Hypocreomycetidae</taxon>
        <taxon>Hypocreales</taxon>
        <taxon>Clavicipitaceae</taxon>
        <taxon>Pochonia</taxon>
    </lineage>
</organism>
<dbReference type="EMBL" id="LSBJ02000003">
    <property type="protein sequence ID" value="OWT43125.1"/>
    <property type="molecule type" value="Genomic_DNA"/>
</dbReference>
<evidence type="ECO:0000256" key="1">
    <source>
        <dbReference type="SAM" id="MobiDB-lite"/>
    </source>
</evidence>
<comment type="caution">
    <text evidence="2">The sequence shown here is derived from an EMBL/GenBank/DDBJ whole genome shotgun (WGS) entry which is preliminary data.</text>
</comment>
<reference evidence="2 3" key="1">
    <citation type="journal article" date="2016" name="PLoS Pathog.">
        <title>Biosynthesis of antibiotic leucinostatins in bio-control fungus Purpureocillium lilacinum and their inhibition on phytophthora revealed by genome mining.</title>
        <authorList>
            <person name="Wang G."/>
            <person name="Liu Z."/>
            <person name="Lin R."/>
            <person name="Li E."/>
            <person name="Mao Z."/>
            <person name="Ling J."/>
            <person name="Yang Y."/>
            <person name="Yin W.B."/>
            <person name="Xie B."/>
        </authorList>
    </citation>
    <scope>NUCLEOTIDE SEQUENCE [LARGE SCALE GENOMIC DNA]</scope>
    <source>
        <strain evidence="2">170</strain>
    </source>
</reference>
<feature type="region of interest" description="Disordered" evidence="1">
    <location>
        <begin position="1"/>
        <end position="49"/>
    </location>
</feature>
<dbReference type="RefSeq" id="XP_022285574.1">
    <property type="nucleotide sequence ID" value="XM_022429388.1"/>
</dbReference>
<feature type="compositionally biased region" description="Polar residues" evidence="1">
    <location>
        <begin position="23"/>
        <end position="36"/>
    </location>
</feature>